<gene>
    <name evidence="1" type="ORF">QJ043_07630</name>
</gene>
<organism evidence="1 2">
    <name type="scientific">Kribbibacterium absianum</name>
    <dbReference type="NCBI Taxonomy" id="3044210"/>
    <lineage>
        <taxon>Bacteria</taxon>
        <taxon>Bacillati</taxon>
        <taxon>Actinomycetota</taxon>
        <taxon>Coriobacteriia</taxon>
        <taxon>Coriobacteriales</taxon>
        <taxon>Kribbibacteriaceae</taxon>
        <taxon>Kribbibacterium</taxon>
    </lineage>
</organism>
<protein>
    <submittedName>
        <fullName evidence="1">Uncharacterized protein</fullName>
    </submittedName>
</protein>
<reference evidence="1" key="1">
    <citation type="submission" date="2023-05" db="EMBL/GenBank/DDBJ databases">
        <title>[olsenella] sp. nov., isolated from a pig farm feces dump.</title>
        <authorList>
            <person name="Chang Y.-H."/>
        </authorList>
    </citation>
    <scope>NUCLEOTIDE SEQUENCE</scope>
    <source>
        <strain evidence="1">YH-ols2217</strain>
    </source>
</reference>
<dbReference type="Proteomes" id="UP001431693">
    <property type="component" value="Unassembled WGS sequence"/>
</dbReference>
<name>A0ABT6ZLM5_9ACTN</name>
<evidence type="ECO:0000313" key="2">
    <source>
        <dbReference type="Proteomes" id="UP001431693"/>
    </source>
</evidence>
<accession>A0ABT6ZLM5</accession>
<dbReference type="EMBL" id="JASJEX010000003">
    <property type="protein sequence ID" value="MDJ1129946.1"/>
    <property type="molecule type" value="Genomic_DNA"/>
</dbReference>
<proteinExistence type="predicted"/>
<evidence type="ECO:0000313" key="1">
    <source>
        <dbReference type="EMBL" id="MDJ1129946.1"/>
    </source>
</evidence>
<comment type="caution">
    <text evidence="1">The sequence shown here is derived from an EMBL/GenBank/DDBJ whole genome shotgun (WGS) entry which is preliminary data.</text>
</comment>
<sequence>MTYADGSELIRSDLKEGGRVLVRIESPNADDFFHSVDAWLPDYLFENVNGFSDQDLDEWNAELHRLAPAILGLAMEEAGLYAEAV</sequence>
<keyword evidence="2" id="KW-1185">Reference proteome</keyword>
<dbReference type="RefSeq" id="WP_283722790.1">
    <property type="nucleotide sequence ID" value="NZ_JASJEX010000003.1"/>
</dbReference>